<dbReference type="PANTHER" id="PTHR11851:SF49">
    <property type="entry name" value="MITOCHONDRIAL-PROCESSING PEPTIDASE SUBUNIT ALPHA"/>
    <property type="match status" value="1"/>
</dbReference>
<proteinExistence type="inferred from homology"/>
<dbReference type="GO" id="GO:0006508">
    <property type="term" value="P:proteolysis"/>
    <property type="evidence" value="ECO:0007669"/>
    <property type="project" value="InterPro"/>
</dbReference>
<dbReference type="Gene3D" id="3.30.830.10">
    <property type="entry name" value="Metalloenzyme, LuxS/M16 peptidase-like"/>
    <property type="match status" value="1"/>
</dbReference>
<dbReference type="GO" id="GO:0004222">
    <property type="term" value="F:metalloendopeptidase activity"/>
    <property type="evidence" value="ECO:0007669"/>
    <property type="project" value="InterPro"/>
</dbReference>
<feature type="domain" description="Peptidase M16 C-terminal" evidence="3">
    <location>
        <begin position="169"/>
        <end position="214"/>
    </location>
</feature>
<dbReference type="InterPro" id="IPR001431">
    <property type="entry name" value="Pept_M16_Zn_BS"/>
</dbReference>
<feature type="domain" description="Peptidase M16 N-terminal" evidence="2">
    <location>
        <begin position="23"/>
        <end position="161"/>
    </location>
</feature>
<gene>
    <name evidence="4" type="ORF">UV09_C0043G0001</name>
</gene>
<sequence>MLSQIHEQTLPNNLRIITVPMDAPSVTALVLVGAGSRYESKKEAGLSHFLEHMMFKGTKNRPTTLDIVQEVDGLGGEYNAYTSKDHTGYYIKAAVKHLPKLVEILADMTLNSLLKQEEIDREKGVIIQEMMMYEDTPIRRVEEVYEHLLYGDSPLGREIIGSQKTVSSFQHNDFVSYMNRLYRPSNVVVVIAGGVKSIDETVDLVQKRFGSWKDEKTPFY</sequence>
<dbReference type="InterPro" id="IPR011249">
    <property type="entry name" value="Metalloenz_LuxS/M16"/>
</dbReference>
<feature type="non-terminal residue" evidence="4">
    <location>
        <position position="220"/>
    </location>
</feature>
<organism evidence="4 5">
    <name type="scientific">Candidatus Gottesmanbacteria bacterium GW2011_GWA2_42_18</name>
    <dbReference type="NCBI Taxonomy" id="1618442"/>
    <lineage>
        <taxon>Bacteria</taxon>
        <taxon>Candidatus Gottesmaniibacteriota</taxon>
    </lineage>
</organism>
<dbReference type="InterPro" id="IPR007863">
    <property type="entry name" value="Peptidase_M16_C"/>
</dbReference>
<dbReference type="SUPFAM" id="SSF63411">
    <property type="entry name" value="LuxS/MPP-like metallohydrolase"/>
    <property type="match status" value="1"/>
</dbReference>
<dbReference type="InterPro" id="IPR050361">
    <property type="entry name" value="MPP/UQCRC_Complex"/>
</dbReference>
<protein>
    <submittedName>
        <fullName evidence="4">Peptidase M16 domain protein</fullName>
    </submittedName>
</protein>
<evidence type="ECO:0000313" key="5">
    <source>
        <dbReference type="Proteomes" id="UP000034320"/>
    </source>
</evidence>
<evidence type="ECO:0000313" key="4">
    <source>
        <dbReference type="EMBL" id="KKS45300.1"/>
    </source>
</evidence>
<dbReference type="GO" id="GO:0046872">
    <property type="term" value="F:metal ion binding"/>
    <property type="evidence" value="ECO:0007669"/>
    <property type="project" value="InterPro"/>
</dbReference>
<dbReference type="InterPro" id="IPR011765">
    <property type="entry name" value="Pept_M16_N"/>
</dbReference>
<name>A0A0G0Z9A9_9BACT</name>
<dbReference type="PROSITE" id="PS00143">
    <property type="entry name" value="INSULINASE"/>
    <property type="match status" value="1"/>
</dbReference>
<dbReference type="Proteomes" id="UP000034320">
    <property type="component" value="Unassembled WGS sequence"/>
</dbReference>
<dbReference type="Pfam" id="PF05193">
    <property type="entry name" value="Peptidase_M16_C"/>
    <property type="match status" value="1"/>
</dbReference>
<accession>A0A0G0Z9A9</accession>
<dbReference type="Pfam" id="PF00675">
    <property type="entry name" value="Peptidase_M16"/>
    <property type="match status" value="1"/>
</dbReference>
<evidence type="ECO:0000256" key="1">
    <source>
        <dbReference type="ARBA" id="ARBA00007261"/>
    </source>
</evidence>
<evidence type="ECO:0000259" key="2">
    <source>
        <dbReference type="Pfam" id="PF00675"/>
    </source>
</evidence>
<reference evidence="4 5" key="1">
    <citation type="journal article" date="2015" name="Nature">
        <title>rRNA introns, odd ribosomes, and small enigmatic genomes across a large radiation of phyla.</title>
        <authorList>
            <person name="Brown C.T."/>
            <person name="Hug L.A."/>
            <person name="Thomas B.C."/>
            <person name="Sharon I."/>
            <person name="Castelle C.J."/>
            <person name="Singh A."/>
            <person name="Wilkins M.J."/>
            <person name="Williams K.H."/>
            <person name="Banfield J.F."/>
        </authorList>
    </citation>
    <scope>NUCLEOTIDE SEQUENCE [LARGE SCALE GENOMIC DNA]</scope>
</reference>
<dbReference type="PANTHER" id="PTHR11851">
    <property type="entry name" value="METALLOPROTEASE"/>
    <property type="match status" value="1"/>
</dbReference>
<dbReference type="AlphaFoldDB" id="A0A0G0Z9A9"/>
<dbReference type="EMBL" id="LCDD01000043">
    <property type="protein sequence ID" value="KKS45300.1"/>
    <property type="molecule type" value="Genomic_DNA"/>
</dbReference>
<evidence type="ECO:0000259" key="3">
    <source>
        <dbReference type="Pfam" id="PF05193"/>
    </source>
</evidence>
<comment type="caution">
    <text evidence="4">The sequence shown here is derived from an EMBL/GenBank/DDBJ whole genome shotgun (WGS) entry which is preliminary data.</text>
</comment>
<comment type="similarity">
    <text evidence="1">Belongs to the peptidase M16 family.</text>
</comment>